<evidence type="ECO:0000259" key="2">
    <source>
        <dbReference type="Pfam" id="PF09648"/>
    </source>
</evidence>
<organism evidence="3 4">
    <name type="scientific">Caldisalinibacter kiritimatiensis</name>
    <dbReference type="NCBI Taxonomy" id="1304284"/>
    <lineage>
        <taxon>Bacteria</taxon>
        <taxon>Bacillati</taxon>
        <taxon>Bacillota</taxon>
        <taxon>Tissierellia</taxon>
        <taxon>Tissierellales</taxon>
        <taxon>Thermohalobacteraceae</taxon>
        <taxon>Caldisalinibacter</taxon>
    </lineage>
</organism>
<gene>
    <name evidence="3" type="ORF">L21TH_1763</name>
</gene>
<dbReference type="AlphaFoldDB" id="R1AU41"/>
<keyword evidence="1" id="KW-0472">Membrane</keyword>
<keyword evidence="1" id="KW-1133">Transmembrane helix</keyword>
<evidence type="ECO:0000313" key="4">
    <source>
        <dbReference type="Proteomes" id="UP000013378"/>
    </source>
</evidence>
<dbReference type="eggNOG" id="COG4853">
    <property type="taxonomic scope" value="Bacteria"/>
</dbReference>
<keyword evidence="1" id="KW-0812">Transmembrane</keyword>
<feature type="transmembrane region" description="Helical" evidence="1">
    <location>
        <begin position="9"/>
        <end position="26"/>
    </location>
</feature>
<name>R1AU41_9FIRM</name>
<keyword evidence="4" id="KW-1185">Reference proteome</keyword>
<evidence type="ECO:0000256" key="1">
    <source>
        <dbReference type="SAM" id="Phobius"/>
    </source>
</evidence>
<dbReference type="RefSeq" id="WP_006314396.1">
    <property type="nucleotide sequence ID" value="NZ_ARZA01000202.1"/>
</dbReference>
<dbReference type="OrthoDB" id="2388036at2"/>
<dbReference type="Pfam" id="PF09648">
    <property type="entry name" value="YycI"/>
    <property type="match status" value="1"/>
</dbReference>
<feature type="domain" description="Regulatory protein YycH-like" evidence="2">
    <location>
        <begin position="44"/>
        <end position="274"/>
    </location>
</feature>
<comment type="caution">
    <text evidence="3">The sequence shown here is derived from an EMBL/GenBank/DDBJ whole genome shotgun (WGS) entry which is preliminary data.</text>
</comment>
<sequence>MDWSKAKNILIVAFIITNLILLYVISDNDLGYDTYPSLQEDFLEDVRSSLAEKDINLNIDIPKEIPSLPFLNIAYEVYDASEELAYRFLEEYTKDKSKENTYYNDKGEKLSVIGNKKIVYENNSNKEIYSQLDIKTLTNIAEEFLKDKGFKTSGYELKDYRVKNNKHILKFTKVYDGLTIETSYMIFEIDATGIKRFERQWIKSIVPNEKEILVTAAPEALLRLLLMEEHYGKTIVGIELCYYSDLEEQGPSTWKRIVKSNVEPAWKIIFEDGTEEFLKEY</sequence>
<proteinExistence type="predicted"/>
<reference evidence="3 4" key="1">
    <citation type="journal article" date="2015" name="Geomicrobiol. J.">
        <title>Caldisalinibacter kiritimatiensis gen. nov., sp. nov., a moderately thermohalophilic thiosulfate-reducing bacterium from a hypersaline microbial mat.</title>
        <authorList>
            <person name="Ben Hania W."/>
            <person name="Joseph M."/>
            <person name="Fiebig A."/>
            <person name="Bunk B."/>
            <person name="Klenk H.-P."/>
            <person name="Fardeau M.-L."/>
            <person name="Spring S."/>
        </authorList>
    </citation>
    <scope>NUCLEOTIDE SEQUENCE [LARGE SCALE GENOMIC DNA]</scope>
    <source>
        <strain evidence="3 4">L21-TH-D2</strain>
    </source>
</reference>
<dbReference type="STRING" id="1304284.L21TH_1763"/>
<dbReference type="EMBL" id="ARZA01000202">
    <property type="protein sequence ID" value="EOD00187.1"/>
    <property type="molecule type" value="Genomic_DNA"/>
</dbReference>
<dbReference type="PATRIC" id="fig|1304284.3.peg.1730"/>
<evidence type="ECO:0000313" key="3">
    <source>
        <dbReference type="EMBL" id="EOD00187.1"/>
    </source>
</evidence>
<dbReference type="GO" id="GO:0016020">
    <property type="term" value="C:membrane"/>
    <property type="evidence" value="ECO:0007669"/>
    <property type="project" value="InterPro"/>
</dbReference>
<dbReference type="Proteomes" id="UP000013378">
    <property type="component" value="Unassembled WGS sequence"/>
</dbReference>
<accession>R1AU41</accession>
<dbReference type="InterPro" id="IPR018604">
    <property type="entry name" value="YycI-like"/>
</dbReference>
<protein>
    <recommendedName>
        <fullName evidence="2">Regulatory protein YycH-like domain-containing protein</fullName>
    </recommendedName>
</protein>